<sequence length="73" mass="7682">MLTSLMVELRLSFDTHADGLIRRSDGTIAGLPQSGYLMFRGTSTAGGVHGPLRTAPCDDLVAHSAPAEVSKRA</sequence>
<name>F8MIX7_NEUT8</name>
<protein>
    <submittedName>
        <fullName evidence="1">Uncharacterized protein</fullName>
    </submittedName>
</protein>
<dbReference type="RefSeq" id="XP_009850066.1">
    <property type="nucleotide sequence ID" value="XM_009851764.1"/>
</dbReference>
<dbReference type="GeneID" id="20821631"/>
<evidence type="ECO:0000313" key="2">
    <source>
        <dbReference type="Proteomes" id="UP000008065"/>
    </source>
</evidence>
<accession>F8MIX7</accession>
<keyword evidence="2" id="KW-1185">Reference proteome</keyword>
<reference evidence="2" key="1">
    <citation type="journal article" date="2011" name="Genetics">
        <title>Massive changes in genome architecture accompany the transition to self-fertility in the filamentous fungus Neurospora tetrasperma.</title>
        <authorList>
            <person name="Ellison C.E."/>
            <person name="Stajich J.E."/>
            <person name="Jacobson D.J."/>
            <person name="Natvig D.O."/>
            <person name="Lapidus A."/>
            <person name="Foster B."/>
            <person name="Aerts A."/>
            <person name="Riley R."/>
            <person name="Lindquist E.A."/>
            <person name="Grigoriev I.V."/>
            <person name="Taylor J.W."/>
        </authorList>
    </citation>
    <scope>NUCLEOTIDE SEQUENCE [LARGE SCALE GENOMIC DNA]</scope>
    <source>
        <strain evidence="2">FGSC 2508 / P0657</strain>
    </source>
</reference>
<dbReference type="HOGENOM" id="CLU_183186_0_0_1"/>
<organism evidence="1 2">
    <name type="scientific">Neurospora tetrasperma (strain FGSC 2508 / ATCC MYA-4615 / P0657)</name>
    <dbReference type="NCBI Taxonomy" id="510951"/>
    <lineage>
        <taxon>Eukaryota</taxon>
        <taxon>Fungi</taxon>
        <taxon>Dikarya</taxon>
        <taxon>Ascomycota</taxon>
        <taxon>Pezizomycotina</taxon>
        <taxon>Sordariomycetes</taxon>
        <taxon>Sordariomycetidae</taxon>
        <taxon>Sordariales</taxon>
        <taxon>Sordariaceae</taxon>
        <taxon>Neurospora</taxon>
    </lineage>
</organism>
<dbReference type="KEGG" id="nte:NEUTE1DRAFT100021"/>
<dbReference type="Proteomes" id="UP000008065">
    <property type="component" value="Unassembled WGS sequence"/>
</dbReference>
<dbReference type="VEuPathDB" id="FungiDB:NEUTE1DRAFT_100021"/>
<dbReference type="EMBL" id="GL891303">
    <property type="protein sequence ID" value="EGO59874.1"/>
    <property type="molecule type" value="Genomic_DNA"/>
</dbReference>
<gene>
    <name evidence="1" type="ORF">NEUTE1DRAFT_100021</name>
</gene>
<dbReference type="AlphaFoldDB" id="F8MIX7"/>
<proteinExistence type="predicted"/>
<evidence type="ECO:0000313" key="1">
    <source>
        <dbReference type="EMBL" id="EGO59874.1"/>
    </source>
</evidence>